<comment type="subcellular location">
    <subcellularLocation>
        <location evidence="1 6">Nucleus</location>
    </subcellularLocation>
</comment>
<dbReference type="GeneID" id="94337060"/>
<comment type="similarity">
    <text evidence="2 6">Belongs to the ORC1 family.</text>
</comment>
<accession>A0AAD9UNM0</accession>
<dbReference type="GO" id="GO:0006270">
    <property type="term" value="P:DNA replication initiation"/>
    <property type="evidence" value="ECO:0007669"/>
    <property type="project" value="TreeGrafter"/>
</dbReference>
<dbReference type="CDD" id="cd00009">
    <property type="entry name" value="AAA"/>
    <property type="match status" value="1"/>
</dbReference>
<comment type="caution">
    <text evidence="9">The sequence shown here is derived from an EMBL/GenBank/DDBJ whole genome shotgun (WGS) entry which is preliminary data.</text>
</comment>
<gene>
    <name evidence="9" type="ORF">BdWA1_002763</name>
</gene>
<dbReference type="GO" id="GO:0016887">
    <property type="term" value="F:ATP hydrolysis activity"/>
    <property type="evidence" value="ECO:0007669"/>
    <property type="project" value="InterPro"/>
</dbReference>
<evidence type="ECO:0000256" key="2">
    <source>
        <dbReference type="ARBA" id="ARBA00008398"/>
    </source>
</evidence>
<dbReference type="InterPro" id="IPR003959">
    <property type="entry name" value="ATPase_AAA_core"/>
</dbReference>
<evidence type="ECO:0000256" key="3">
    <source>
        <dbReference type="ARBA" id="ARBA00022705"/>
    </source>
</evidence>
<dbReference type="InterPro" id="IPR043151">
    <property type="entry name" value="BAH_sf"/>
</dbReference>
<evidence type="ECO:0000313" key="9">
    <source>
        <dbReference type="EMBL" id="KAK2196163.1"/>
    </source>
</evidence>
<comment type="function">
    <text evidence="6">Component of the origin recognition complex (ORC) that binds origins of replication. DNA-binding is ATP-dependent, however specific DNA sequences that define origins of replication have not been identified so far. ORC is required to assemble the pre-replication complex necessary to initiate DNA replication.</text>
</comment>
<name>A0AAD9UNM0_9APIC</name>
<dbReference type="PANTHER" id="PTHR10763">
    <property type="entry name" value="CELL DIVISION CONTROL PROTEIN 6-RELATED"/>
    <property type="match status" value="1"/>
</dbReference>
<feature type="region of interest" description="Disordered" evidence="7">
    <location>
        <begin position="1"/>
        <end position="36"/>
    </location>
</feature>
<keyword evidence="4 6" id="KW-0238">DNA-binding</keyword>
<dbReference type="GO" id="GO:0003688">
    <property type="term" value="F:DNA replication origin binding"/>
    <property type="evidence" value="ECO:0007669"/>
    <property type="project" value="TreeGrafter"/>
</dbReference>
<dbReference type="InterPro" id="IPR027417">
    <property type="entry name" value="P-loop_NTPase"/>
</dbReference>
<evidence type="ECO:0000256" key="7">
    <source>
        <dbReference type="SAM" id="MobiDB-lite"/>
    </source>
</evidence>
<feature type="domain" description="AAA+ ATPase" evidence="8">
    <location>
        <begin position="262"/>
        <end position="411"/>
    </location>
</feature>
<sequence>MVFSSIFRTRDKRRADPPEKAEKKKKIKVQQESSTSDYQRKPYGDVVVIVDGKKFYKSVSIDGEIISINDSVDVLRSFRNHGVRLTNLAKIASLYENEDNVLMAEVSFYIDSAEKTPYLTKCKGSKGGWTGFSHDNEVVAFNKFEEVEVESFDEMVTVHSSFEDYEKAIASGEDEEINVFCRFICYNESYSVVPFNTNNNWKKIMCESSKYHSLYHNTPIEVPPAPVEEEIVMEESLKIVGREKEAEAIRTFIETGIRQGGTGQTLYISGVPGSGKTVTVGMVTRELSKKKFKGQIPWFNLIEINAVHLSTPNELYRALYKKLFGKQSPQAFTCYKQLNNYFSNNTTPCVLILDEVDYIVTSTQKVLFTLFDWPTKKSSKLILVIISNTMDLTSRMKPSCASRLAFGSLVFKPYQYQQILHVIQNKVGLDSNVDPVALQLCARRVTNYCGDIRKALQICKLAIKEANGGLVRTSDMNRISNMVLNSSVVDALQFVSSGMKCLLVALVLELRDTQLSIACALNVFNAFKGMMATINPQIGPAISRDSFKHLLLTGVNVGIISLEPTLFASVGPDRRKRIYKDINEDLGDTGIVPQVDIGQIVTALSKDDLWEPKLRNL</sequence>
<dbReference type="Gene3D" id="3.40.50.300">
    <property type="entry name" value="P-loop containing nucleotide triphosphate hydrolases"/>
    <property type="match status" value="1"/>
</dbReference>
<keyword evidence="6" id="KW-0067">ATP-binding</keyword>
<keyword evidence="6" id="KW-0547">Nucleotide-binding</keyword>
<reference evidence="9" key="1">
    <citation type="journal article" date="2023" name="Nat. Microbiol.">
        <title>Babesia duncani multi-omics identifies virulence factors and drug targets.</title>
        <authorList>
            <person name="Singh P."/>
            <person name="Lonardi S."/>
            <person name="Liang Q."/>
            <person name="Vydyam P."/>
            <person name="Khabirova E."/>
            <person name="Fang T."/>
            <person name="Gihaz S."/>
            <person name="Thekkiniath J."/>
            <person name="Munshi M."/>
            <person name="Abel S."/>
            <person name="Ciampossin L."/>
            <person name="Batugedara G."/>
            <person name="Gupta M."/>
            <person name="Lu X.M."/>
            <person name="Lenz T."/>
            <person name="Chakravarty S."/>
            <person name="Cornillot E."/>
            <person name="Hu Y."/>
            <person name="Ma W."/>
            <person name="Gonzalez L.M."/>
            <person name="Sanchez S."/>
            <person name="Estrada K."/>
            <person name="Sanchez-Flores A."/>
            <person name="Montero E."/>
            <person name="Harb O.S."/>
            <person name="Le Roch K.G."/>
            <person name="Mamoun C.B."/>
        </authorList>
    </citation>
    <scope>NUCLEOTIDE SEQUENCE</scope>
    <source>
        <strain evidence="9">WA1</strain>
    </source>
</reference>
<dbReference type="InterPro" id="IPR003593">
    <property type="entry name" value="AAA+_ATPase"/>
</dbReference>
<dbReference type="Pfam" id="PF00004">
    <property type="entry name" value="AAA"/>
    <property type="match status" value="1"/>
</dbReference>
<keyword evidence="3 6" id="KW-0235">DNA replication</keyword>
<dbReference type="SUPFAM" id="SSF52540">
    <property type="entry name" value="P-loop containing nucleoside triphosphate hydrolases"/>
    <property type="match status" value="1"/>
</dbReference>
<dbReference type="PANTHER" id="PTHR10763:SF23">
    <property type="entry name" value="ORIGIN RECOGNITION COMPLEX SUBUNIT 1"/>
    <property type="match status" value="1"/>
</dbReference>
<proteinExistence type="inferred from homology"/>
<dbReference type="EMBL" id="JALLKP010000003">
    <property type="protein sequence ID" value="KAK2196163.1"/>
    <property type="molecule type" value="Genomic_DNA"/>
</dbReference>
<organism evidence="9 10">
    <name type="scientific">Babesia duncani</name>
    <dbReference type="NCBI Taxonomy" id="323732"/>
    <lineage>
        <taxon>Eukaryota</taxon>
        <taxon>Sar</taxon>
        <taxon>Alveolata</taxon>
        <taxon>Apicomplexa</taxon>
        <taxon>Aconoidasida</taxon>
        <taxon>Piroplasmida</taxon>
        <taxon>Babesiidae</taxon>
        <taxon>Babesia</taxon>
    </lineage>
</organism>
<dbReference type="GO" id="GO:0005664">
    <property type="term" value="C:nuclear origin of replication recognition complex"/>
    <property type="evidence" value="ECO:0007669"/>
    <property type="project" value="TreeGrafter"/>
</dbReference>
<keyword evidence="10" id="KW-1185">Reference proteome</keyword>
<keyword evidence="9" id="KW-0378">Hydrolase</keyword>
<comment type="subunit">
    <text evidence="6">ORC is composed of six subunits.</text>
</comment>
<protein>
    <recommendedName>
        <fullName evidence="6">Origin recognition complex subunit 1</fullName>
    </recommendedName>
</protein>
<dbReference type="Gene3D" id="1.10.8.60">
    <property type="match status" value="1"/>
</dbReference>
<dbReference type="InterPro" id="IPR050311">
    <property type="entry name" value="ORC1/CDC6"/>
</dbReference>
<dbReference type="GO" id="GO:0033314">
    <property type="term" value="P:mitotic DNA replication checkpoint signaling"/>
    <property type="evidence" value="ECO:0007669"/>
    <property type="project" value="TreeGrafter"/>
</dbReference>
<evidence type="ECO:0000313" key="10">
    <source>
        <dbReference type="Proteomes" id="UP001214638"/>
    </source>
</evidence>
<evidence type="ECO:0000256" key="1">
    <source>
        <dbReference type="ARBA" id="ARBA00004123"/>
    </source>
</evidence>
<dbReference type="Proteomes" id="UP001214638">
    <property type="component" value="Unassembled WGS sequence"/>
</dbReference>
<dbReference type="SMART" id="SM00382">
    <property type="entry name" value="AAA"/>
    <property type="match status" value="1"/>
</dbReference>
<evidence type="ECO:0000256" key="5">
    <source>
        <dbReference type="ARBA" id="ARBA00023242"/>
    </source>
</evidence>
<feature type="compositionally biased region" description="Basic and acidic residues" evidence="7">
    <location>
        <begin position="13"/>
        <end position="22"/>
    </location>
</feature>
<keyword evidence="5 6" id="KW-0539">Nucleus</keyword>
<evidence type="ECO:0000256" key="4">
    <source>
        <dbReference type="ARBA" id="ARBA00023125"/>
    </source>
</evidence>
<evidence type="ECO:0000256" key="6">
    <source>
        <dbReference type="RuleBase" id="RU365058"/>
    </source>
</evidence>
<evidence type="ECO:0000259" key="8">
    <source>
        <dbReference type="SMART" id="SM00382"/>
    </source>
</evidence>
<dbReference type="RefSeq" id="XP_067803005.1">
    <property type="nucleotide sequence ID" value="XM_067947783.1"/>
</dbReference>
<dbReference type="Gene3D" id="2.30.30.490">
    <property type="match status" value="1"/>
</dbReference>
<dbReference type="GO" id="GO:0005524">
    <property type="term" value="F:ATP binding"/>
    <property type="evidence" value="ECO:0007669"/>
    <property type="project" value="UniProtKB-KW"/>
</dbReference>
<dbReference type="KEGG" id="bdw:94337060"/>
<dbReference type="AlphaFoldDB" id="A0AAD9UNM0"/>